<dbReference type="AlphaFoldDB" id="A0A9P4SIV5"/>
<evidence type="ECO:0000256" key="1">
    <source>
        <dbReference type="SAM" id="MobiDB-lite"/>
    </source>
</evidence>
<organism evidence="2 3">
    <name type="scientific">Patellaria atrata CBS 101060</name>
    <dbReference type="NCBI Taxonomy" id="1346257"/>
    <lineage>
        <taxon>Eukaryota</taxon>
        <taxon>Fungi</taxon>
        <taxon>Dikarya</taxon>
        <taxon>Ascomycota</taxon>
        <taxon>Pezizomycotina</taxon>
        <taxon>Dothideomycetes</taxon>
        <taxon>Dothideomycetes incertae sedis</taxon>
        <taxon>Patellariales</taxon>
        <taxon>Patellariaceae</taxon>
        <taxon>Patellaria</taxon>
    </lineage>
</organism>
<dbReference type="EMBL" id="MU006089">
    <property type="protein sequence ID" value="KAF2843332.1"/>
    <property type="molecule type" value="Genomic_DNA"/>
</dbReference>
<evidence type="ECO:0008006" key="4">
    <source>
        <dbReference type="Google" id="ProtNLM"/>
    </source>
</evidence>
<evidence type="ECO:0000313" key="2">
    <source>
        <dbReference type="EMBL" id="KAF2843332.1"/>
    </source>
</evidence>
<proteinExistence type="predicted"/>
<feature type="compositionally biased region" description="Low complexity" evidence="1">
    <location>
        <begin position="416"/>
        <end position="427"/>
    </location>
</feature>
<protein>
    <recommendedName>
        <fullName evidence="4">Tafazzin</fullName>
    </recommendedName>
</protein>
<name>A0A9P4SIV5_9PEZI</name>
<dbReference type="Proteomes" id="UP000799429">
    <property type="component" value="Unassembled WGS sequence"/>
</dbReference>
<feature type="compositionally biased region" description="Basic and acidic residues" evidence="1">
    <location>
        <begin position="36"/>
        <end position="48"/>
    </location>
</feature>
<feature type="region of interest" description="Disordered" evidence="1">
    <location>
        <begin position="1"/>
        <end position="131"/>
    </location>
</feature>
<feature type="compositionally biased region" description="Pro residues" evidence="1">
    <location>
        <begin position="81"/>
        <end position="91"/>
    </location>
</feature>
<comment type="caution">
    <text evidence="2">The sequence shown here is derived from an EMBL/GenBank/DDBJ whole genome shotgun (WGS) entry which is preliminary data.</text>
</comment>
<gene>
    <name evidence="2" type="ORF">M501DRAFT_966661</name>
</gene>
<evidence type="ECO:0000313" key="3">
    <source>
        <dbReference type="Proteomes" id="UP000799429"/>
    </source>
</evidence>
<feature type="region of interest" description="Disordered" evidence="1">
    <location>
        <begin position="415"/>
        <end position="448"/>
    </location>
</feature>
<feature type="compositionally biased region" description="Low complexity" evidence="1">
    <location>
        <begin position="19"/>
        <end position="35"/>
    </location>
</feature>
<sequence length="559" mass="62850">MPKKHHQAFTKSGSSYVHPSHLAPRPSSAASSSESVNERIERLRREQAPKASVQRQSELIADLTTRTVPPQLRSILNIPETAPPRPRPGIRPPRRRVPGPSAPPSWSMSGLESSKHAVRSAPSPDTEDKRWRPRTFDDLRLSQHFRGKEDVPRSLVHQVLRTFAMNWNWLVGYERNNLATVPTSMKALLLEYISMYGPEEGITLNELKILFLNEMELHEATGSEELTMLDLSGLIGVNISLNELKKYFVIRSVVPKQDSQGNVATESQLKHNRRVFGEKPILDSWEDEVHSLIPLAATLHPPRFPNLTHLSLAHPGPSVSWASLLALSTHLATVTHLSLAYWPAPCMTPNSKTTTVISPHSRPVNLGGTHFYSIMDDDWNEAANVLRRFSKNTYSLQWLDLEGCGEWLPALTWGQDSSSADSSSTASRRPNPEDWVGPEGQPGPNWNGSWRQVAYINVSQGWIPKDTTSIRMLPASQIAWQLLEYHRHRDEANDSHLLDEDASDDQAKATHAWFEKEKTARKVEQTLREIRSSAKGIFCKFDYGWEPVTTTAVPSPFIG</sequence>
<reference evidence="2" key="1">
    <citation type="journal article" date="2020" name="Stud. Mycol.">
        <title>101 Dothideomycetes genomes: a test case for predicting lifestyles and emergence of pathogens.</title>
        <authorList>
            <person name="Haridas S."/>
            <person name="Albert R."/>
            <person name="Binder M."/>
            <person name="Bloem J."/>
            <person name="Labutti K."/>
            <person name="Salamov A."/>
            <person name="Andreopoulos B."/>
            <person name="Baker S."/>
            <person name="Barry K."/>
            <person name="Bills G."/>
            <person name="Bluhm B."/>
            <person name="Cannon C."/>
            <person name="Castanera R."/>
            <person name="Culley D."/>
            <person name="Daum C."/>
            <person name="Ezra D."/>
            <person name="Gonzalez J."/>
            <person name="Henrissat B."/>
            <person name="Kuo A."/>
            <person name="Liang C."/>
            <person name="Lipzen A."/>
            <person name="Lutzoni F."/>
            <person name="Magnuson J."/>
            <person name="Mondo S."/>
            <person name="Nolan M."/>
            <person name="Ohm R."/>
            <person name="Pangilinan J."/>
            <person name="Park H.-J."/>
            <person name="Ramirez L."/>
            <person name="Alfaro M."/>
            <person name="Sun H."/>
            <person name="Tritt A."/>
            <person name="Yoshinaga Y."/>
            <person name="Zwiers L.-H."/>
            <person name="Turgeon B."/>
            <person name="Goodwin S."/>
            <person name="Spatafora J."/>
            <person name="Crous P."/>
            <person name="Grigoriev I."/>
        </authorList>
    </citation>
    <scope>NUCLEOTIDE SEQUENCE</scope>
    <source>
        <strain evidence="2">CBS 101060</strain>
    </source>
</reference>
<dbReference type="OrthoDB" id="193467at2759"/>
<keyword evidence="3" id="KW-1185">Reference proteome</keyword>
<accession>A0A9P4SIV5</accession>